<dbReference type="RefSeq" id="XP_033462946.1">
    <property type="nucleotide sequence ID" value="XM_033602841.1"/>
</dbReference>
<keyword evidence="3" id="KW-0732">Signal</keyword>
<feature type="transmembrane region" description="Helical" evidence="2">
    <location>
        <begin position="192"/>
        <end position="214"/>
    </location>
</feature>
<evidence type="ECO:0008006" key="6">
    <source>
        <dbReference type="Google" id="ProtNLM"/>
    </source>
</evidence>
<dbReference type="AlphaFoldDB" id="A0A6J3MD06"/>
<reference evidence="5" key="1">
    <citation type="submission" date="2020-01" db="EMBL/GenBank/DDBJ databases">
        <authorList>
            <consortium name="DOE Joint Genome Institute"/>
            <person name="Haridas S."/>
            <person name="Albert R."/>
            <person name="Binder M."/>
            <person name="Bloem J."/>
            <person name="Labutti K."/>
            <person name="Salamov A."/>
            <person name="Andreopoulos B."/>
            <person name="Baker S.E."/>
            <person name="Barry K."/>
            <person name="Bills G."/>
            <person name="Bluhm B.H."/>
            <person name="Cannon C."/>
            <person name="Castanera R."/>
            <person name="Culley D.E."/>
            <person name="Daum C."/>
            <person name="Ezra D."/>
            <person name="Gonzalez J.B."/>
            <person name="Henrissat B."/>
            <person name="Kuo A."/>
            <person name="Liang C."/>
            <person name="Lipzen A."/>
            <person name="Lutzoni F."/>
            <person name="Magnuson J."/>
            <person name="Mondo S."/>
            <person name="Nolan M."/>
            <person name="Ohm R."/>
            <person name="Pangilinan J."/>
            <person name="Park H.-J."/>
            <person name="Ramirez L."/>
            <person name="Alfaro M."/>
            <person name="Sun H."/>
            <person name="Tritt A."/>
            <person name="Yoshinaga Y."/>
            <person name="Zwiers L.-H."/>
            <person name="Turgeon B.G."/>
            <person name="Goodwin S.B."/>
            <person name="Spatafora J.W."/>
            <person name="Crous P.W."/>
            <person name="Grigoriev I.V."/>
        </authorList>
    </citation>
    <scope>NUCLEOTIDE SEQUENCE</scope>
    <source>
        <strain evidence="5">CBS 342.82</strain>
    </source>
</reference>
<accession>A0A6J3MD06</accession>
<proteinExistence type="predicted"/>
<feature type="region of interest" description="Disordered" evidence="1">
    <location>
        <begin position="158"/>
        <end position="188"/>
    </location>
</feature>
<dbReference type="OrthoDB" id="5426294at2759"/>
<protein>
    <recommendedName>
        <fullName evidence="6">Secreted protein</fullName>
    </recommendedName>
</protein>
<keyword evidence="4" id="KW-1185">Reference proteome</keyword>
<dbReference type="GeneID" id="54360641"/>
<evidence type="ECO:0000256" key="2">
    <source>
        <dbReference type="SAM" id="Phobius"/>
    </source>
</evidence>
<sequence length="215" mass="21820">MKFTTKVLFAASTLIATISAQVSYDNATDTWKCPISDGAYCAGDSLTTPVVILCTNGTGTPGNCIPHNWSRPPADVHYSQCYESSPTAGDAACAKSCTVYPDSGFPFPVPGNSCNATALNQVDVTNGAVATTCREGMLPNSNKTGTICDSSAPSLNGTANGHNFNSTNGTSPTVHDPTKTSSKGAASPTETGAAVALGAGPMIGYAVLGLLAFIL</sequence>
<reference evidence="5" key="2">
    <citation type="submission" date="2020-04" db="EMBL/GenBank/DDBJ databases">
        <authorList>
            <consortium name="NCBI Genome Project"/>
        </authorList>
    </citation>
    <scope>NUCLEOTIDE SEQUENCE</scope>
    <source>
        <strain evidence="5">CBS 342.82</strain>
    </source>
</reference>
<evidence type="ECO:0000256" key="3">
    <source>
        <dbReference type="SAM" id="SignalP"/>
    </source>
</evidence>
<keyword evidence="2" id="KW-0472">Membrane</keyword>
<evidence type="ECO:0000313" key="5">
    <source>
        <dbReference type="RefSeq" id="XP_033462946.1"/>
    </source>
</evidence>
<dbReference type="Proteomes" id="UP000504637">
    <property type="component" value="Unplaced"/>
</dbReference>
<organism evidence="5">
    <name type="scientific">Dissoconium aciculare CBS 342.82</name>
    <dbReference type="NCBI Taxonomy" id="1314786"/>
    <lineage>
        <taxon>Eukaryota</taxon>
        <taxon>Fungi</taxon>
        <taxon>Dikarya</taxon>
        <taxon>Ascomycota</taxon>
        <taxon>Pezizomycotina</taxon>
        <taxon>Dothideomycetes</taxon>
        <taxon>Dothideomycetidae</taxon>
        <taxon>Mycosphaerellales</taxon>
        <taxon>Dissoconiaceae</taxon>
        <taxon>Dissoconium</taxon>
    </lineage>
</organism>
<gene>
    <name evidence="5" type="ORF">K489DRAFT_367186</name>
</gene>
<reference evidence="5" key="3">
    <citation type="submission" date="2025-08" db="UniProtKB">
        <authorList>
            <consortium name="RefSeq"/>
        </authorList>
    </citation>
    <scope>IDENTIFICATION</scope>
    <source>
        <strain evidence="5">CBS 342.82</strain>
    </source>
</reference>
<feature type="signal peptide" evidence="3">
    <location>
        <begin position="1"/>
        <end position="20"/>
    </location>
</feature>
<evidence type="ECO:0000313" key="4">
    <source>
        <dbReference type="Proteomes" id="UP000504637"/>
    </source>
</evidence>
<evidence type="ECO:0000256" key="1">
    <source>
        <dbReference type="SAM" id="MobiDB-lite"/>
    </source>
</evidence>
<feature type="chain" id="PRO_5027076895" description="Secreted protein" evidence="3">
    <location>
        <begin position="21"/>
        <end position="215"/>
    </location>
</feature>
<keyword evidence="2" id="KW-0812">Transmembrane</keyword>
<keyword evidence="2" id="KW-1133">Transmembrane helix</keyword>
<name>A0A6J3MD06_9PEZI</name>